<organism evidence="3 4">
    <name type="scientific">Plutella xylostella</name>
    <name type="common">Diamondback moth</name>
    <name type="synonym">Plutella maculipennis</name>
    <dbReference type="NCBI Taxonomy" id="51655"/>
    <lineage>
        <taxon>Eukaryota</taxon>
        <taxon>Metazoa</taxon>
        <taxon>Ecdysozoa</taxon>
        <taxon>Arthropoda</taxon>
        <taxon>Hexapoda</taxon>
        <taxon>Insecta</taxon>
        <taxon>Pterygota</taxon>
        <taxon>Neoptera</taxon>
        <taxon>Endopterygota</taxon>
        <taxon>Lepidoptera</taxon>
        <taxon>Glossata</taxon>
        <taxon>Ditrysia</taxon>
        <taxon>Yponomeutoidea</taxon>
        <taxon>Plutellidae</taxon>
        <taxon>Plutella</taxon>
    </lineage>
</organism>
<dbReference type="AlphaFoldDB" id="A0A8S4FVM9"/>
<reference evidence="3" key="1">
    <citation type="submission" date="2020-11" db="EMBL/GenBank/DDBJ databases">
        <authorList>
            <person name="Whiteford S."/>
        </authorList>
    </citation>
    <scope>NUCLEOTIDE SEQUENCE</scope>
</reference>
<feature type="domain" description="Dipeptidylpeptidase IV N-terminal" evidence="2">
    <location>
        <begin position="45"/>
        <end position="84"/>
    </location>
</feature>
<dbReference type="EMBL" id="CAJHNJ030000045">
    <property type="protein sequence ID" value="CAG9131468.1"/>
    <property type="molecule type" value="Genomic_DNA"/>
</dbReference>
<dbReference type="InterPro" id="IPR002469">
    <property type="entry name" value="Peptidase_S9B_N"/>
</dbReference>
<sequence>MVGGAEESSSGDHVPASAALGGPRDMNGRYSQVRGKHWMRAASDQEIFKSRTALWMSPDGHMVLYATLNDTLVHEQRLPWYGPALHSDDPAQVRRVIKMAAVFLVRPIAAV</sequence>
<name>A0A8S4FVM9_PLUXY</name>
<evidence type="ECO:0000313" key="4">
    <source>
        <dbReference type="Proteomes" id="UP000653454"/>
    </source>
</evidence>
<dbReference type="Gene3D" id="2.140.10.30">
    <property type="entry name" value="Dipeptidylpeptidase IV, N-terminal domain"/>
    <property type="match status" value="1"/>
</dbReference>
<gene>
    <name evidence="3" type="ORF">PLXY2_LOCUS10379</name>
</gene>
<dbReference type="Proteomes" id="UP000653454">
    <property type="component" value="Unassembled WGS sequence"/>
</dbReference>
<evidence type="ECO:0000256" key="1">
    <source>
        <dbReference type="SAM" id="MobiDB-lite"/>
    </source>
</evidence>
<accession>A0A8S4FVM9</accession>
<evidence type="ECO:0000259" key="2">
    <source>
        <dbReference type="Pfam" id="PF00930"/>
    </source>
</evidence>
<protein>
    <submittedName>
        <fullName evidence="3">(diamondback moth) hypothetical protein</fullName>
    </submittedName>
</protein>
<proteinExistence type="predicted"/>
<dbReference type="Pfam" id="PF00930">
    <property type="entry name" value="DPPIV_N"/>
    <property type="match status" value="1"/>
</dbReference>
<comment type="caution">
    <text evidence="3">The sequence shown here is derived from an EMBL/GenBank/DDBJ whole genome shotgun (WGS) entry which is preliminary data.</text>
</comment>
<evidence type="ECO:0000313" key="3">
    <source>
        <dbReference type="EMBL" id="CAG9131468.1"/>
    </source>
</evidence>
<dbReference type="GO" id="GO:0006508">
    <property type="term" value="P:proteolysis"/>
    <property type="evidence" value="ECO:0007669"/>
    <property type="project" value="InterPro"/>
</dbReference>
<keyword evidence="4" id="KW-1185">Reference proteome</keyword>
<feature type="region of interest" description="Disordered" evidence="1">
    <location>
        <begin position="1"/>
        <end position="27"/>
    </location>
</feature>